<organism evidence="1 2">
    <name type="scientific">Luteimonas aestuarii</name>
    <dbReference type="NCBI Taxonomy" id="453837"/>
    <lineage>
        <taxon>Bacteria</taxon>
        <taxon>Pseudomonadati</taxon>
        <taxon>Pseudomonadota</taxon>
        <taxon>Gammaproteobacteria</taxon>
        <taxon>Lysobacterales</taxon>
        <taxon>Lysobacteraceae</taxon>
        <taxon>Luteimonas</taxon>
    </lineage>
</organism>
<comment type="caution">
    <text evidence="1">The sequence shown here is derived from an EMBL/GenBank/DDBJ whole genome shotgun (WGS) entry which is preliminary data.</text>
</comment>
<dbReference type="EMBL" id="SMTF01000010">
    <property type="protein sequence ID" value="TDK23069.1"/>
    <property type="molecule type" value="Genomic_DNA"/>
</dbReference>
<sequence length="158" mass="15961">MKTTRLSQALLVAVIGSVALIGCKKKEEAPAPAPTAQPATAPATQAAAATVSVTGVTLGKDAGATLSTTTFAPGDSIHANVATQTSDPAAAVTGTLSATWTHVDSNQTVHEESKDFSFTGPGTTTFQISKPDGWPTGKYSVAIALNGSAVSTTEFEVR</sequence>
<protein>
    <submittedName>
        <fullName evidence="1">Uncharacterized protein</fullName>
    </submittedName>
</protein>
<evidence type="ECO:0000313" key="2">
    <source>
        <dbReference type="Proteomes" id="UP000294796"/>
    </source>
</evidence>
<accession>A0A4R5TQT6</accession>
<dbReference type="RefSeq" id="WP_133322318.1">
    <property type="nucleotide sequence ID" value="NZ_SMTF01000010.1"/>
</dbReference>
<dbReference type="PROSITE" id="PS51257">
    <property type="entry name" value="PROKAR_LIPOPROTEIN"/>
    <property type="match status" value="1"/>
</dbReference>
<evidence type="ECO:0000313" key="1">
    <source>
        <dbReference type="EMBL" id="TDK23069.1"/>
    </source>
</evidence>
<reference evidence="1 2" key="1">
    <citation type="submission" date="2019-03" db="EMBL/GenBank/DDBJ databases">
        <title>Luteimonas zhaokaii sp.nov., isolated from the rectal contents of Plateau pika in Yushu, Qinghai Province, China.</title>
        <authorList>
            <person name="Zhang G."/>
        </authorList>
    </citation>
    <scope>NUCLEOTIDE SEQUENCE [LARGE SCALE GENOMIC DNA]</scope>
    <source>
        <strain evidence="1 2">B9</strain>
    </source>
</reference>
<gene>
    <name evidence="1" type="ORF">E2F46_11930</name>
</gene>
<proteinExistence type="predicted"/>
<dbReference type="OrthoDB" id="6008970at2"/>
<keyword evidence="2" id="KW-1185">Reference proteome</keyword>
<dbReference type="Proteomes" id="UP000294796">
    <property type="component" value="Unassembled WGS sequence"/>
</dbReference>
<dbReference type="AlphaFoldDB" id="A0A4R5TQT6"/>
<name>A0A4R5TQT6_9GAMM</name>